<evidence type="ECO:0000313" key="2">
    <source>
        <dbReference type="EMBL" id="KFC20793.1"/>
    </source>
</evidence>
<dbReference type="OrthoDB" id="675873at2"/>
<feature type="transmembrane region" description="Helical" evidence="1">
    <location>
        <begin position="251"/>
        <end position="274"/>
    </location>
</feature>
<evidence type="ECO:0000256" key="1">
    <source>
        <dbReference type="SAM" id="Phobius"/>
    </source>
</evidence>
<sequence>MSHGKLREEKDCLNCGHTVEEKYCPNCGQQNIQTRQPFHYLFTHFVEDFTHYDGQFWGTLKNLFFKPGKLTSTYLEGKRQTFVPPVKLYIFVSFVTFFLFAIFPPFNINFEGKGKSKLFSQKDKISEIQKALNDAKAKEKWTKEDSIIIAKYTPIITDSSKIDEIEQTFDMDKKLDEDEITISDNNFFNRPIHNKLAELQKKGYKKSEILTGFIETTIHNLPKALFIYLPIFAFILWLFHNKKRWWYFDHGIFTLHYFSFLLLSLLLSLLLYKVSEYCSVPFINKILYLGIFCIFFYDIIYFFIAHKRVYNTKKRVSILIGFLTLWFNFFAFTFLIIGLALISFLMIH</sequence>
<protein>
    <recommendedName>
        <fullName evidence="4">DUF3667 domain-containing protein</fullName>
    </recommendedName>
</protein>
<dbReference type="STRING" id="421072.SAMN04488097_0099"/>
<dbReference type="AlphaFoldDB" id="A0A085BE98"/>
<keyword evidence="3" id="KW-1185">Reference proteome</keyword>
<dbReference type="RefSeq" id="WP_034976350.1">
    <property type="nucleotide sequence ID" value="NZ_FOFI01000001.1"/>
</dbReference>
<feature type="transmembrane region" description="Helical" evidence="1">
    <location>
        <begin position="286"/>
        <end position="304"/>
    </location>
</feature>
<feature type="transmembrane region" description="Helical" evidence="1">
    <location>
        <begin position="221"/>
        <end position="239"/>
    </location>
</feature>
<dbReference type="Proteomes" id="UP000028623">
    <property type="component" value="Unassembled WGS sequence"/>
</dbReference>
<dbReference type="eggNOG" id="COG1566">
    <property type="taxonomic scope" value="Bacteria"/>
</dbReference>
<feature type="transmembrane region" description="Helical" evidence="1">
    <location>
        <begin position="316"/>
        <end position="347"/>
    </location>
</feature>
<comment type="caution">
    <text evidence="2">The sequence shown here is derived from an EMBL/GenBank/DDBJ whole genome shotgun (WGS) entry which is preliminary data.</text>
</comment>
<evidence type="ECO:0000313" key="3">
    <source>
        <dbReference type="Proteomes" id="UP000028623"/>
    </source>
</evidence>
<accession>A0A085BE98</accession>
<dbReference type="EMBL" id="JPLY01000004">
    <property type="protein sequence ID" value="KFC20793.1"/>
    <property type="molecule type" value="Genomic_DNA"/>
</dbReference>
<proteinExistence type="predicted"/>
<reference evidence="2 3" key="1">
    <citation type="submission" date="2014-07" db="EMBL/GenBank/DDBJ databases">
        <title>Epilithonimonas lactis LMG 22401 Genome.</title>
        <authorList>
            <person name="Pipes S.E."/>
            <person name="Stropko S.J."/>
        </authorList>
    </citation>
    <scope>NUCLEOTIDE SEQUENCE [LARGE SCALE GENOMIC DNA]</scope>
    <source>
        <strain evidence="2 3">LMG 24401</strain>
    </source>
</reference>
<dbReference type="Pfam" id="PF12412">
    <property type="entry name" value="DUF3667"/>
    <property type="match status" value="1"/>
</dbReference>
<keyword evidence="1" id="KW-0812">Transmembrane</keyword>
<gene>
    <name evidence="2" type="ORF">IO89_11140</name>
</gene>
<evidence type="ECO:0008006" key="4">
    <source>
        <dbReference type="Google" id="ProtNLM"/>
    </source>
</evidence>
<dbReference type="InterPro" id="IPR022134">
    <property type="entry name" value="DUF3667"/>
</dbReference>
<keyword evidence="1" id="KW-0472">Membrane</keyword>
<organism evidence="2 3">
    <name type="scientific">Epilithonimonas lactis</name>
    <dbReference type="NCBI Taxonomy" id="421072"/>
    <lineage>
        <taxon>Bacteria</taxon>
        <taxon>Pseudomonadati</taxon>
        <taxon>Bacteroidota</taxon>
        <taxon>Flavobacteriia</taxon>
        <taxon>Flavobacteriales</taxon>
        <taxon>Weeksellaceae</taxon>
        <taxon>Chryseobacterium group</taxon>
        <taxon>Epilithonimonas</taxon>
    </lineage>
</organism>
<name>A0A085BE98_9FLAO</name>
<feature type="transmembrane region" description="Helical" evidence="1">
    <location>
        <begin position="88"/>
        <end position="108"/>
    </location>
</feature>
<keyword evidence="1" id="KW-1133">Transmembrane helix</keyword>